<dbReference type="CDD" id="cd03143">
    <property type="entry name" value="A4_beta-galactosidase_middle_domain"/>
    <property type="match status" value="1"/>
</dbReference>
<dbReference type="RefSeq" id="WP_052386160.1">
    <property type="nucleotide sequence ID" value="NZ_CP073767.1"/>
</dbReference>
<feature type="binding site" evidence="8">
    <location>
        <position position="149"/>
    </location>
    <ligand>
        <name>substrate</name>
    </ligand>
</feature>
<dbReference type="Gene3D" id="3.40.50.880">
    <property type="match status" value="1"/>
</dbReference>
<dbReference type="Gene3D" id="2.60.40.1180">
    <property type="entry name" value="Golgi alpha-mannosidase II"/>
    <property type="match status" value="1"/>
</dbReference>
<evidence type="ECO:0000256" key="6">
    <source>
        <dbReference type="PIRNR" id="PIRNR001084"/>
    </source>
</evidence>
<dbReference type="GO" id="GO:0004565">
    <property type="term" value="F:beta-galactosidase activity"/>
    <property type="evidence" value="ECO:0007669"/>
    <property type="project" value="UniProtKB-EC"/>
</dbReference>
<keyword evidence="4 6" id="KW-0378">Hydrolase</keyword>
<dbReference type="InterPro" id="IPR013738">
    <property type="entry name" value="Beta_galactosidase_Trimer"/>
</dbReference>
<keyword evidence="9" id="KW-0479">Metal-binding</keyword>
<protein>
    <recommendedName>
        <fullName evidence="3 6">Beta-galactosidase</fullName>
        <shortName evidence="6">Beta-gal</shortName>
        <ecNumber evidence="3 6">3.2.1.23</ecNumber>
    </recommendedName>
</protein>
<evidence type="ECO:0000256" key="2">
    <source>
        <dbReference type="ARBA" id="ARBA00005940"/>
    </source>
</evidence>
<evidence type="ECO:0000256" key="5">
    <source>
        <dbReference type="ARBA" id="ARBA00023295"/>
    </source>
</evidence>
<dbReference type="Pfam" id="PF02449">
    <property type="entry name" value="Glyco_hydro_42"/>
    <property type="match status" value="1"/>
</dbReference>
<feature type="binding site" evidence="8">
    <location>
        <position position="315"/>
    </location>
    <ligand>
        <name>substrate</name>
    </ligand>
</feature>
<comment type="catalytic activity">
    <reaction evidence="1 6">
        <text>Hydrolysis of terminal non-reducing beta-D-galactose residues in beta-D-galactosides.</text>
        <dbReference type="EC" id="3.2.1.23"/>
    </reaction>
</comment>
<evidence type="ECO:0000256" key="9">
    <source>
        <dbReference type="PIRSR" id="PIRSR001084-3"/>
    </source>
</evidence>
<feature type="domain" description="Glycoside hydrolase family 42 N-terminal" evidence="10">
    <location>
        <begin position="14"/>
        <end position="384"/>
    </location>
</feature>
<evidence type="ECO:0000259" key="12">
    <source>
        <dbReference type="Pfam" id="PF08533"/>
    </source>
</evidence>
<evidence type="ECO:0000259" key="10">
    <source>
        <dbReference type="Pfam" id="PF02449"/>
    </source>
</evidence>
<dbReference type="PANTHER" id="PTHR36447">
    <property type="entry name" value="BETA-GALACTOSIDASE GANA"/>
    <property type="match status" value="1"/>
</dbReference>
<evidence type="ECO:0000256" key="4">
    <source>
        <dbReference type="ARBA" id="ARBA00022801"/>
    </source>
</evidence>
<feature type="domain" description="Beta-galactosidase trimerisation" evidence="11">
    <location>
        <begin position="395"/>
        <end position="592"/>
    </location>
</feature>
<dbReference type="InterPro" id="IPR013529">
    <property type="entry name" value="Glyco_hydro_42_N"/>
</dbReference>
<dbReference type="Pfam" id="PF08533">
    <property type="entry name" value="Glyco_hydro_42C"/>
    <property type="match status" value="1"/>
</dbReference>
<evidence type="ECO:0000256" key="7">
    <source>
        <dbReference type="PIRSR" id="PIRSR001084-1"/>
    </source>
</evidence>
<dbReference type="EMBL" id="CP073767">
    <property type="protein sequence ID" value="UWZ52307.1"/>
    <property type="molecule type" value="Genomic_DNA"/>
</dbReference>
<dbReference type="SUPFAM" id="SSF52317">
    <property type="entry name" value="Class I glutamine amidotransferase-like"/>
    <property type="match status" value="1"/>
</dbReference>
<dbReference type="PANTHER" id="PTHR36447:SF1">
    <property type="entry name" value="BETA-GALACTOSIDASE GANA"/>
    <property type="match status" value="1"/>
</dbReference>
<name>A0A9Q9IA92_9ACTN</name>
<feature type="binding site" evidence="8">
    <location>
        <position position="111"/>
    </location>
    <ligand>
        <name>substrate</name>
    </ligand>
</feature>
<feature type="binding site" evidence="9">
    <location>
        <position position="115"/>
    </location>
    <ligand>
        <name>Zn(2+)</name>
        <dbReference type="ChEBI" id="CHEBI:29105"/>
    </ligand>
</feature>
<evidence type="ECO:0000256" key="8">
    <source>
        <dbReference type="PIRSR" id="PIRSR001084-2"/>
    </source>
</evidence>
<dbReference type="InterPro" id="IPR017853">
    <property type="entry name" value="GH"/>
</dbReference>
<feature type="active site" description="Proton donor" evidence="7">
    <location>
        <position position="150"/>
    </location>
</feature>
<feature type="binding site" evidence="9">
    <location>
        <position position="160"/>
    </location>
    <ligand>
        <name>Zn(2+)</name>
        <dbReference type="ChEBI" id="CHEBI:29105"/>
    </ligand>
</feature>
<evidence type="ECO:0000259" key="11">
    <source>
        <dbReference type="Pfam" id="PF08532"/>
    </source>
</evidence>
<dbReference type="EC" id="3.2.1.23" evidence="3 6"/>
<keyword evidence="9" id="KW-0862">Zinc</keyword>
<comment type="similarity">
    <text evidence="2 6">Belongs to the glycosyl hydrolase 42 family.</text>
</comment>
<evidence type="ECO:0000313" key="13">
    <source>
        <dbReference type="EMBL" id="UWZ52307.1"/>
    </source>
</evidence>
<dbReference type="Pfam" id="PF08532">
    <property type="entry name" value="Glyco_hydro_42M"/>
    <property type="match status" value="1"/>
</dbReference>
<dbReference type="AlphaFoldDB" id="A0A9Q9IA92"/>
<keyword evidence="5 6" id="KW-0326">Glycosidase</keyword>
<feature type="active site" description="Nucleophile" evidence="7">
    <location>
        <position position="307"/>
    </location>
</feature>
<feature type="domain" description="Beta-galactosidase C-terminal" evidence="12">
    <location>
        <begin position="602"/>
        <end position="655"/>
    </location>
</feature>
<organism evidence="13 14">
    <name type="scientific">Dactylosporangium aurantiacum</name>
    <dbReference type="NCBI Taxonomy" id="35754"/>
    <lineage>
        <taxon>Bacteria</taxon>
        <taxon>Bacillati</taxon>
        <taxon>Actinomycetota</taxon>
        <taxon>Actinomycetes</taxon>
        <taxon>Micromonosporales</taxon>
        <taxon>Micromonosporaceae</taxon>
        <taxon>Dactylosporangium</taxon>
    </lineage>
</organism>
<dbReference type="OrthoDB" id="9800974at2"/>
<reference evidence="13" key="1">
    <citation type="submission" date="2021-04" db="EMBL/GenBank/DDBJ databases">
        <title>Dactylosporangium aurantiacum NRRL B-8018 full assembly.</title>
        <authorList>
            <person name="Hartkoorn R.C."/>
            <person name="Beaudoing E."/>
            <person name="Hot D."/>
        </authorList>
    </citation>
    <scope>NUCLEOTIDE SEQUENCE</scope>
    <source>
        <strain evidence="13">NRRL B-8018</strain>
    </source>
</reference>
<dbReference type="Gene3D" id="3.20.20.80">
    <property type="entry name" value="Glycosidases"/>
    <property type="match status" value="1"/>
</dbReference>
<dbReference type="GO" id="GO:0046872">
    <property type="term" value="F:metal ion binding"/>
    <property type="evidence" value="ECO:0007669"/>
    <property type="project" value="UniProtKB-KW"/>
</dbReference>
<accession>A0A9Q9IA92</accession>
<dbReference type="GO" id="GO:0006012">
    <property type="term" value="P:galactose metabolic process"/>
    <property type="evidence" value="ECO:0007669"/>
    <property type="project" value="InterPro"/>
</dbReference>
<dbReference type="InterPro" id="IPR013739">
    <property type="entry name" value="Beta_galactosidase_C"/>
</dbReference>
<evidence type="ECO:0000313" key="14">
    <source>
        <dbReference type="Proteomes" id="UP001058003"/>
    </source>
</evidence>
<sequence>MYPPRTGRLCFGADYNPEQWPTDVWREDVALMRDAGVTMATVGVFSWAWLEPSQGRYEFGWLDEVLDLLGDHGIAVDLATATASPPPWLSQAHPEVLPVDQDGRRLSFGSRQAYCPSSPWYRAAALSLVERLAERYREHPALAMWHVNNEYGCHVTHCYCDTSAAAFRDWLTDRYDKDLDALNAAWGTAFWSQRYSDWAQVQPPRATPTFGNPTQELDFRRFSSDALLALFTAERDILHRLTPRIPVTTNFMAGMFDRLDYWRWAPQTDVVSTDHYLTAAEPDNHLGLAYAADLTRSLAGGEWLLMEHSTSAVNWQPRNAAKRPGEMVRNSLSHVARGSQGAMYFQWRASRAGAEKWHSAMLPHAGTDSAVWRDVVALGGHLAALAPVLGSSVDAPVALLHDYQSFWAETHPAQPSDDMVPEAEIRRWHAALLRRGITADLAHPGAPLDRYRAVFVPSLYLISDADAANLAAYAQSGGTVLVGPYSGIVDEHDQVRLGGYPGAFGDLLGVRIEEYFPLLAGESVALDDGTRGTVWTERGRTTGAEILARYADGPLAGAPALTRNGRAWYVGTRLADPDLERLLATVCAEAGVTAPVPDPPPGLEVVRRSAPDGAAYLFLLNHSGEEVGLDLAGTDLLTGAHHDAVRVPGGGVVVLATTDPGRDGAR</sequence>
<evidence type="ECO:0000256" key="1">
    <source>
        <dbReference type="ARBA" id="ARBA00001412"/>
    </source>
</evidence>
<proteinExistence type="inferred from homology"/>
<dbReference type="PIRSF" id="PIRSF001084">
    <property type="entry name" value="B-galactosidase"/>
    <property type="match status" value="1"/>
</dbReference>
<dbReference type="Proteomes" id="UP001058003">
    <property type="component" value="Chromosome"/>
</dbReference>
<gene>
    <name evidence="13" type="ORF">Daura_37450</name>
</gene>
<dbReference type="InterPro" id="IPR003476">
    <property type="entry name" value="Glyco_hydro_42"/>
</dbReference>
<dbReference type="InterPro" id="IPR029062">
    <property type="entry name" value="Class_I_gatase-like"/>
</dbReference>
<dbReference type="SUPFAM" id="SSF51445">
    <property type="entry name" value="(Trans)glycosidases"/>
    <property type="match status" value="1"/>
</dbReference>
<keyword evidence="14" id="KW-1185">Reference proteome</keyword>
<feature type="binding site" evidence="9">
    <location>
        <position position="158"/>
    </location>
    <ligand>
        <name>Zn(2+)</name>
        <dbReference type="ChEBI" id="CHEBI:29105"/>
    </ligand>
</feature>
<dbReference type="InterPro" id="IPR013780">
    <property type="entry name" value="Glyco_hydro_b"/>
</dbReference>
<dbReference type="KEGG" id="daur:Daura_37450"/>
<evidence type="ECO:0000256" key="3">
    <source>
        <dbReference type="ARBA" id="ARBA00012756"/>
    </source>
</evidence>
<dbReference type="GO" id="GO:0009341">
    <property type="term" value="C:beta-galactosidase complex"/>
    <property type="evidence" value="ECO:0007669"/>
    <property type="project" value="InterPro"/>
</dbReference>